<feature type="compositionally biased region" description="Basic and acidic residues" evidence="1">
    <location>
        <begin position="23"/>
        <end position="34"/>
    </location>
</feature>
<dbReference type="GO" id="GO:0004523">
    <property type="term" value="F:RNA-DNA hybrid ribonuclease activity"/>
    <property type="evidence" value="ECO:0007669"/>
    <property type="project" value="InterPro"/>
</dbReference>
<evidence type="ECO:0000259" key="2">
    <source>
        <dbReference type="PROSITE" id="PS50879"/>
    </source>
</evidence>
<gene>
    <name evidence="3" type="ORF">CCAM_LOCUS23236</name>
</gene>
<evidence type="ECO:0000313" key="3">
    <source>
        <dbReference type="EMBL" id="VFQ81460.1"/>
    </source>
</evidence>
<dbReference type="PANTHER" id="PTHR48475">
    <property type="entry name" value="RIBONUCLEASE H"/>
    <property type="match status" value="1"/>
</dbReference>
<feature type="compositionally biased region" description="Basic and acidic residues" evidence="1">
    <location>
        <begin position="64"/>
        <end position="80"/>
    </location>
</feature>
<dbReference type="PANTHER" id="PTHR48475:SF2">
    <property type="entry name" value="RIBONUCLEASE H"/>
    <property type="match status" value="1"/>
</dbReference>
<feature type="compositionally biased region" description="Basic residues" evidence="1">
    <location>
        <begin position="8"/>
        <end position="18"/>
    </location>
</feature>
<name>A0A484LY07_9ASTE</name>
<keyword evidence="4" id="KW-1185">Reference proteome</keyword>
<sequence>MDKAGPSRSRRSRSRRSQTKVTSDGDVRSVHSKDEDWDVPQALKKLKGKAIQPEGSRRSAFQRLGHEGRNQNRSAKERLGVETIPASAFNREGRGAGRPGQTRRTEPPPRDEPQHSRAPREEEAESHPRHPTRSHVEQPRDRVGRVEARLEKLQRRVDREEKKKILLNESPFTDRVHETPFPKKAKLEVPKFTRKEDPEIHVKTLHQSRRMMGLSGDEKCLLFFQTLRGRAAEWFHNLPAGEIDSFDELAEVFQEKFKENCTKRKKFTYLSTAGQREHEDLTKFLTRWKDEVDKVEEMDDKTAMSLLVSGLRSGALYKEFCRKPPQSYQEAYNTAWDYADAEAQVLSKREAEQGHSKGKISLKKEIGLPECNSVKGVIKQMIEAGEIDPEYLAQAKPKKNQWVRPEGQPAEQNKKKKTAGKEHLQVIYGGPEGGDSASQMKKWGRELYVGTVALNPRSKQARREPITFTDRDLPATGEDHNDPLVITMDMGGVDVSRVLVDTGSSVNVLYLEAFEKLKLCRTRLEPLKTPLSGFTGDSVEAEGSILLTCELGTGEQVVQKQMRFVVVNIKCVHNAILGRPGINKVRGVISMAHLCMKFYTPGGIGQVRGDQKKARHCYLEAVKKMTKAFERVTLVSQEEDRSKLEPGDETEQIVLREAFPERMVRIGRDLPGGLRDEIISVLREYADIFAWSVADMPGIDRSVICHRLAVMEGSRPVKQKKRHLANVRRDFVKKEGQALADFFVELTGLEPEAGPSHTVEPWWDMAVDGASRPKGCGAGVVFTTPEGFKIYHALIFNFKLTNNEAEYEALAGGLRLARTLGIKRMKIRSDSSLVVGQVNGEMEVKEDRLAWYSDLVRALLRELEEFRLTRIPRSENADANMLSKLTQACPEHVSKLAKIEILDVPSTDRFEVAAIQPGQTSATGIIGADDDWRYELMEYLETVRSLMTRNEPGR</sequence>
<dbReference type="InterPro" id="IPR012337">
    <property type="entry name" value="RNaseH-like_sf"/>
</dbReference>
<organism evidence="3 4">
    <name type="scientific">Cuscuta campestris</name>
    <dbReference type="NCBI Taxonomy" id="132261"/>
    <lineage>
        <taxon>Eukaryota</taxon>
        <taxon>Viridiplantae</taxon>
        <taxon>Streptophyta</taxon>
        <taxon>Embryophyta</taxon>
        <taxon>Tracheophyta</taxon>
        <taxon>Spermatophyta</taxon>
        <taxon>Magnoliopsida</taxon>
        <taxon>eudicotyledons</taxon>
        <taxon>Gunneridae</taxon>
        <taxon>Pentapetalae</taxon>
        <taxon>asterids</taxon>
        <taxon>lamiids</taxon>
        <taxon>Solanales</taxon>
        <taxon>Convolvulaceae</taxon>
        <taxon>Cuscuteae</taxon>
        <taxon>Cuscuta</taxon>
        <taxon>Cuscuta subgen. Grammica</taxon>
        <taxon>Cuscuta sect. Cleistogrammica</taxon>
    </lineage>
</organism>
<dbReference type="EMBL" id="OOIL02002239">
    <property type="protein sequence ID" value="VFQ81460.1"/>
    <property type="molecule type" value="Genomic_DNA"/>
</dbReference>
<dbReference type="OrthoDB" id="1937476at2759"/>
<dbReference type="InterPro" id="IPR021109">
    <property type="entry name" value="Peptidase_aspartic_dom_sf"/>
</dbReference>
<feature type="region of interest" description="Disordered" evidence="1">
    <location>
        <begin position="1"/>
        <end position="146"/>
    </location>
</feature>
<dbReference type="CDD" id="cd00303">
    <property type="entry name" value="retropepsin_like"/>
    <property type="match status" value="1"/>
</dbReference>
<evidence type="ECO:0000256" key="1">
    <source>
        <dbReference type="SAM" id="MobiDB-lite"/>
    </source>
</evidence>
<evidence type="ECO:0000313" key="4">
    <source>
        <dbReference type="Proteomes" id="UP000595140"/>
    </source>
</evidence>
<dbReference type="AlphaFoldDB" id="A0A484LY07"/>
<feature type="region of interest" description="Disordered" evidence="1">
    <location>
        <begin position="396"/>
        <end position="421"/>
    </location>
</feature>
<dbReference type="Gene3D" id="2.40.70.10">
    <property type="entry name" value="Acid Proteases"/>
    <property type="match status" value="1"/>
</dbReference>
<proteinExistence type="predicted"/>
<dbReference type="Gene3D" id="3.30.420.10">
    <property type="entry name" value="Ribonuclease H-like superfamily/Ribonuclease H"/>
    <property type="match status" value="1"/>
</dbReference>
<dbReference type="Pfam" id="PF03732">
    <property type="entry name" value="Retrotrans_gag"/>
    <property type="match status" value="1"/>
</dbReference>
<protein>
    <recommendedName>
        <fullName evidence="2">RNase H type-1 domain-containing protein</fullName>
    </recommendedName>
</protein>
<reference evidence="3 4" key="1">
    <citation type="submission" date="2018-04" db="EMBL/GenBank/DDBJ databases">
        <authorList>
            <person name="Vogel A."/>
        </authorList>
    </citation>
    <scope>NUCLEOTIDE SEQUENCE [LARGE SCALE GENOMIC DNA]</scope>
</reference>
<dbReference type="CDD" id="cd09279">
    <property type="entry name" value="RNase_HI_like"/>
    <property type="match status" value="1"/>
</dbReference>
<dbReference type="GO" id="GO:0003676">
    <property type="term" value="F:nucleic acid binding"/>
    <property type="evidence" value="ECO:0007669"/>
    <property type="project" value="InterPro"/>
</dbReference>
<dbReference type="InterPro" id="IPR005162">
    <property type="entry name" value="Retrotrans_gag_dom"/>
</dbReference>
<dbReference type="Pfam" id="PF13456">
    <property type="entry name" value="RVT_3"/>
    <property type="match status" value="1"/>
</dbReference>
<feature type="compositionally biased region" description="Basic and acidic residues" evidence="1">
    <location>
        <begin position="103"/>
        <end position="146"/>
    </location>
</feature>
<dbReference type="PROSITE" id="PS50879">
    <property type="entry name" value="RNASE_H_1"/>
    <property type="match status" value="1"/>
</dbReference>
<dbReference type="InterPro" id="IPR036397">
    <property type="entry name" value="RNaseH_sf"/>
</dbReference>
<dbReference type="Proteomes" id="UP000595140">
    <property type="component" value="Unassembled WGS sequence"/>
</dbReference>
<accession>A0A484LY07</accession>
<dbReference type="InterPro" id="IPR002156">
    <property type="entry name" value="RNaseH_domain"/>
</dbReference>
<dbReference type="SUPFAM" id="SSF53098">
    <property type="entry name" value="Ribonuclease H-like"/>
    <property type="match status" value="1"/>
</dbReference>
<feature type="domain" description="RNase H type-1" evidence="2">
    <location>
        <begin position="759"/>
        <end position="898"/>
    </location>
</feature>